<reference evidence="2 3" key="1">
    <citation type="submission" date="2019-03" db="EMBL/GenBank/DDBJ databases">
        <title>Sequencing 25 genomes of Wallemia mellicola.</title>
        <authorList>
            <person name="Gostincar C."/>
        </authorList>
    </citation>
    <scope>NUCLEOTIDE SEQUENCE [LARGE SCALE GENOMIC DNA]</scope>
    <source>
        <strain evidence="2 3">EXF-6152</strain>
    </source>
</reference>
<comment type="caution">
    <text evidence="2">The sequence shown here is derived from an EMBL/GenBank/DDBJ whole genome shotgun (WGS) entry which is preliminary data.</text>
</comment>
<evidence type="ECO:0000256" key="1">
    <source>
        <dbReference type="SAM" id="MobiDB-lite"/>
    </source>
</evidence>
<proteinExistence type="predicted"/>
<sequence length="104" mass="11761">MSHNIDHFKKTSQVVGRPETTSHNIADDLMKEGPPLNLEEPPRDASHSIEHNLANKHRTARQAYNDPRLEDTAGSIGKKYHKHPHDIADDPRLDVDQIGRQSDV</sequence>
<organism evidence="2 3">
    <name type="scientific">Wallemia mellicola</name>
    <dbReference type="NCBI Taxonomy" id="1708541"/>
    <lineage>
        <taxon>Eukaryota</taxon>
        <taxon>Fungi</taxon>
        <taxon>Dikarya</taxon>
        <taxon>Basidiomycota</taxon>
        <taxon>Wallemiomycotina</taxon>
        <taxon>Wallemiomycetes</taxon>
        <taxon>Wallemiales</taxon>
        <taxon>Wallemiaceae</taxon>
        <taxon>Wallemia</taxon>
    </lineage>
</organism>
<name>A0A4T0MKK2_9BASI</name>
<dbReference type="OMA" id="TEHNMAD"/>
<gene>
    <name evidence="2" type="ORF">E3Q22_00029</name>
</gene>
<dbReference type="AlphaFoldDB" id="A0A4T0MKK2"/>
<dbReference type="EMBL" id="SPRC01000001">
    <property type="protein sequence ID" value="TIB82731.1"/>
    <property type="molecule type" value="Genomic_DNA"/>
</dbReference>
<accession>A0A4T0MKK2</accession>
<protein>
    <submittedName>
        <fullName evidence="2">Uncharacterized protein</fullName>
    </submittedName>
</protein>
<evidence type="ECO:0000313" key="2">
    <source>
        <dbReference type="EMBL" id="TIB82731.1"/>
    </source>
</evidence>
<feature type="compositionally biased region" description="Polar residues" evidence="1">
    <location>
        <begin position="11"/>
        <end position="24"/>
    </location>
</feature>
<feature type="compositionally biased region" description="Basic and acidic residues" evidence="1">
    <location>
        <begin position="85"/>
        <end position="104"/>
    </location>
</feature>
<dbReference type="Proteomes" id="UP000310685">
    <property type="component" value="Unassembled WGS sequence"/>
</dbReference>
<feature type="region of interest" description="Disordered" evidence="1">
    <location>
        <begin position="1"/>
        <end position="104"/>
    </location>
</feature>
<feature type="compositionally biased region" description="Basic and acidic residues" evidence="1">
    <location>
        <begin position="40"/>
        <end position="50"/>
    </location>
</feature>
<evidence type="ECO:0000313" key="3">
    <source>
        <dbReference type="Proteomes" id="UP000310685"/>
    </source>
</evidence>